<dbReference type="Pfam" id="PF24102">
    <property type="entry name" value="FLAD1_M"/>
    <property type="match status" value="1"/>
</dbReference>
<reference evidence="3 4" key="1">
    <citation type="submission" date="2016-10" db="EMBL/GenBank/DDBJ databases">
        <authorList>
            <person name="de Groot N.N."/>
        </authorList>
    </citation>
    <scope>NUCLEOTIDE SEQUENCE [LARGE SCALE GENOMIC DNA]</scope>
    <source>
        <strain evidence="3 4">CGMCC 1.10331</strain>
    </source>
</reference>
<dbReference type="PANTHER" id="PTHR13939:SF0">
    <property type="entry name" value="NMN AMIDOHYDROLASE-LIKE PROTEIN YFAY"/>
    <property type="match status" value="1"/>
</dbReference>
<dbReference type="Proteomes" id="UP000236740">
    <property type="component" value="Unassembled WGS sequence"/>
</dbReference>
<feature type="domain" description="MoaB/Mog" evidence="1">
    <location>
        <begin position="4"/>
        <end position="164"/>
    </location>
</feature>
<dbReference type="CDD" id="cd00885">
    <property type="entry name" value="cinA"/>
    <property type="match status" value="1"/>
</dbReference>
<dbReference type="NCBIfam" id="TIGR00177">
    <property type="entry name" value="molyb_syn"/>
    <property type="match status" value="1"/>
</dbReference>
<protein>
    <submittedName>
        <fullName evidence="2">Competence/damage-inducible protein A</fullName>
    </submittedName>
    <submittedName>
        <fullName evidence="3">Molybdenum cofactor synthesis domain-containing protein</fullName>
    </submittedName>
</protein>
<keyword evidence="4" id="KW-1185">Reference proteome</keyword>
<dbReference type="InterPro" id="IPR001453">
    <property type="entry name" value="MoaB/Mog_dom"/>
</dbReference>
<organism evidence="3 4">
    <name type="scientific">Halobellus limi</name>
    <dbReference type="NCBI Taxonomy" id="699433"/>
    <lineage>
        <taxon>Archaea</taxon>
        <taxon>Methanobacteriati</taxon>
        <taxon>Methanobacteriota</taxon>
        <taxon>Stenosarchaea group</taxon>
        <taxon>Halobacteria</taxon>
        <taxon>Halobacteriales</taxon>
        <taxon>Haloferacaceae</taxon>
        <taxon>Halobellus</taxon>
    </lineage>
</organism>
<dbReference type="GeneID" id="39858660"/>
<sequence length="232" mass="24727">MRVAIVTVGDELLSGDTVNTNASWLCAELTARGVDVERVTTVPDDVADIARVVNEYRAEHDAVVVTGGLGPTHDDVTMAGVAAAVGRDLEPHEEAREWLTGEGGYTAEGLVDGTTELPADAWMLPNVEGVAPGAVVEGVYVLPGVPDEMKAMFEGVAEEFSGERTFSTVVDVDEPESELIDRLSKLRDRFDVTVGSYPGESVRVKLTATDEAVVDEAAQWLRGRVDLVGDAE</sequence>
<dbReference type="InterPro" id="IPR050101">
    <property type="entry name" value="CinA"/>
</dbReference>
<dbReference type="RefSeq" id="WP_103991984.1">
    <property type="nucleotide sequence ID" value="NZ_CP031311.1"/>
</dbReference>
<reference evidence="2 5" key="2">
    <citation type="journal article" date="2019" name="Nat. Commun.">
        <title>A new type of DNA phosphorothioation-based antiviral system in archaea.</title>
        <authorList>
            <person name="Xiong L."/>
            <person name="Liu S."/>
            <person name="Chen S."/>
            <person name="Xiao Y."/>
            <person name="Zhu B."/>
            <person name="Gao Y."/>
            <person name="Zhang Y."/>
            <person name="Chen B."/>
            <person name="Luo J."/>
            <person name="Deng Z."/>
            <person name="Chen X."/>
            <person name="Wang L."/>
            <person name="Chen S."/>
        </authorList>
    </citation>
    <scope>NUCLEOTIDE SEQUENCE [LARGE SCALE GENOMIC DNA]</scope>
    <source>
        <strain evidence="2 5">CGMCC 1.10331</strain>
    </source>
</reference>
<dbReference type="EMBL" id="FNVN01000002">
    <property type="protein sequence ID" value="SEG32814.1"/>
    <property type="molecule type" value="Genomic_DNA"/>
</dbReference>
<evidence type="ECO:0000313" key="2">
    <source>
        <dbReference type="EMBL" id="QCC48946.1"/>
    </source>
</evidence>
<dbReference type="OrthoDB" id="372037at2157"/>
<dbReference type="SMART" id="SM00852">
    <property type="entry name" value="MoCF_biosynth"/>
    <property type="match status" value="1"/>
</dbReference>
<evidence type="ECO:0000259" key="1">
    <source>
        <dbReference type="SMART" id="SM00852"/>
    </source>
</evidence>
<dbReference type="AlphaFoldDB" id="A0A1H5Z9R3"/>
<evidence type="ECO:0000313" key="5">
    <source>
        <dbReference type="Proteomes" id="UP000296733"/>
    </source>
</evidence>
<proteinExistence type="predicted"/>
<dbReference type="Proteomes" id="UP000296733">
    <property type="component" value="Chromosome"/>
</dbReference>
<dbReference type="Pfam" id="PF00994">
    <property type="entry name" value="MoCF_biosynth"/>
    <property type="match status" value="1"/>
</dbReference>
<dbReference type="KEGG" id="hlm:DV707_11160"/>
<dbReference type="PANTHER" id="PTHR13939">
    <property type="entry name" value="NICOTINAMIDE-NUCLEOTIDE AMIDOHYDROLASE PNCC"/>
    <property type="match status" value="1"/>
</dbReference>
<name>A0A1H5Z9R3_9EURY</name>
<dbReference type="InterPro" id="IPR056596">
    <property type="entry name" value="FLAD1_M"/>
</dbReference>
<evidence type="ECO:0000313" key="4">
    <source>
        <dbReference type="Proteomes" id="UP000236740"/>
    </source>
</evidence>
<dbReference type="Gene3D" id="3.40.980.10">
    <property type="entry name" value="MoaB/Mog-like domain"/>
    <property type="match status" value="1"/>
</dbReference>
<dbReference type="SUPFAM" id="SSF53218">
    <property type="entry name" value="Molybdenum cofactor biosynthesis proteins"/>
    <property type="match status" value="1"/>
</dbReference>
<evidence type="ECO:0000313" key="3">
    <source>
        <dbReference type="EMBL" id="SEG32814.1"/>
    </source>
</evidence>
<gene>
    <name evidence="2" type="ORF">DV707_11160</name>
    <name evidence="3" type="ORF">SAMN04488133_1902</name>
</gene>
<dbReference type="InterPro" id="IPR036425">
    <property type="entry name" value="MoaB/Mog-like_dom_sf"/>
</dbReference>
<accession>A0A1H5Z9R3</accession>
<dbReference type="EMBL" id="CP031311">
    <property type="protein sequence ID" value="QCC48946.1"/>
    <property type="molecule type" value="Genomic_DNA"/>
</dbReference>